<feature type="signal peptide" evidence="1">
    <location>
        <begin position="1"/>
        <end position="20"/>
    </location>
</feature>
<reference evidence="3" key="1">
    <citation type="submission" date="2014-03" db="EMBL/GenBank/DDBJ databases">
        <authorList>
            <person name="Aksoy S."/>
            <person name="Warren W."/>
            <person name="Wilson R.K."/>
        </authorList>
    </citation>
    <scope>NUCLEOTIDE SEQUENCE [LARGE SCALE GENOMIC DNA]</scope>
    <source>
        <strain evidence="3">IAEA</strain>
    </source>
</reference>
<sequence>MDVFTPSFALLLAPRASALAEVLSTDPEENFYEVDSRMLMHREYLVANGIRAEPLKPEWCLQNENECSLSNSQTGLVMEKRNLANFSNSLFYFKMSTSQYLIAFSTSATFYQTYL</sequence>
<proteinExistence type="predicted"/>
<dbReference type="Proteomes" id="UP000091820">
    <property type="component" value="Unassembled WGS sequence"/>
</dbReference>
<keyword evidence="3" id="KW-1185">Reference proteome</keyword>
<evidence type="ECO:0000313" key="3">
    <source>
        <dbReference type="Proteomes" id="UP000091820"/>
    </source>
</evidence>
<name>A0A1A9WMQ4_9MUSC</name>
<dbReference type="STRING" id="37001.A0A1A9WMQ4"/>
<dbReference type="AlphaFoldDB" id="A0A1A9WMQ4"/>
<dbReference type="EnsemblMetazoa" id="GBRI025301-RA">
    <property type="protein sequence ID" value="GBRI025301-PA"/>
    <property type="gene ID" value="GBRI025301"/>
</dbReference>
<reference evidence="2" key="2">
    <citation type="submission" date="2020-05" db="UniProtKB">
        <authorList>
            <consortium name="EnsemblMetazoa"/>
        </authorList>
    </citation>
    <scope>IDENTIFICATION</scope>
    <source>
        <strain evidence="2">IAEA</strain>
    </source>
</reference>
<evidence type="ECO:0000256" key="1">
    <source>
        <dbReference type="SAM" id="SignalP"/>
    </source>
</evidence>
<accession>A0A1A9WMQ4</accession>
<protein>
    <submittedName>
        <fullName evidence="2">Uncharacterized protein</fullName>
    </submittedName>
</protein>
<dbReference type="Gene3D" id="3.20.20.80">
    <property type="entry name" value="Glycosidases"/>
    <property type="match status" value="1"/>
</dbReference>
<dbReference type="VEuPathDB" id="VectorBase:GBRI025301"/>
<organism evidence="2 3">
    <name type="scientific">Glossina brevipalpis</name>
    <dbReference type="NCBI Taxonomy" id="37001"/>
    <lineage>
        <taxon>Eukaryota</taxon>
        <taxon>Metazoa</taxon>
        <taxon>Ecdysozoa</taxon>
        <taxon>Arthropoda</taxon>
        <taxon>Hexapoda</taxon>
        <taxon>Insecta</taxon>
        <taxon>Pterygota</taxon>
        <taxon>Neoptera</taxon>
        <taxon>Endopterygota</taxon>
        <taxon>Diptera</taxon>
        <taxon>Brachycera</taxon>
        <taxon>Muscomorpha</taxon>
        <taxon>Hippoboscoidea</taxon>
        <taxon>Glossinidae</taxon>
        <taxon>Glossina</taxon>
    </lineage>
</organism>
<feature type="chain" id="PRO_5008400554" evidence="1">
    <location>
        <begin position="21"/>
        <end position="115"/>
    </location>
</feature>
<keyword evidence="1" id="KW-0732">Signal</keyword>
<evidence type="ECO:0000313" key="2">
    <source>
        <dbReference type="EnsemblMetazoa" id="GBRI025301-PA"/>
    </source>
</evidence>